<dbReference type="InterPro" id="IPR050310">
    <property type="entry name" value="VPS10-sortilin"/>
</dbReference>
<dbReference type="InterPro" id="IPR015943">
    <property type="entry name" value="WD40/YVTN_repeat-like_dom_sf"/>
</dbReference>
<reference evidence="9" key="1">
    <citation type="submission" date="2022-06" db="EMBL/GenBank/DDBJ databases">
        <authorList>
            <person name="Berger JAMES D."/>
            <person name="Berger JAMES D."/>
        </authorList>
    </citation>
    <scope>NUCLEOTIDE SEQUENCE [LARGE SCALE GENOMIC DNA]</scope>
</reference>
<dbReference type="Gene3D" id="2.130.10.10">
    <property type="entry name" value="YVTN repeat-like/Quinoprotein amine dehydrogenase"/>
    <property type="match status" value="2"/>
</dbReference>
<dbReference type="Gene3D" id="2.10.70.80">
    <property type="match status" value="1"/>
</dbReference>
<evidence type="ECO:0000256" key="7">
    <source>
        <dbReference type="SAM" id="SignalP"/>
    </source>
</evidence>
<accession>A0AA85FNX6</accession>
<name>A0AA85FNX6_9TREM</name>
<keyword evidence="7" id="KW-0732">Signal</keyword>
<proteinExistence type="predicted"/>
<feature type="chain" id="PRO_5041724614" description="VPS10 domain-containing protein" evidence="7">
    <location>
        <begin position="22"/>
        <end position="1310"/>
    </location>
</feature>
<feature type="compositionally biased region" description="Polar residues" evidence="5">
    <location>
        <begin position="446"/>
        <end position="456"/>
    </location>
</feature>
<comment type="subcellular location">
    <subcellularLocation>
        <location evidence="1">Membrane</location>
    </subcellularLocation>
</comment>
<dbReference type="SUPFAM" id="SSF110296">
    <property type="entry name" value="Oligoxyloglucan reducing end-specific cellobiohydrolase"/>
    <property type="match status" value="3"/>
</dbReference>
<feature type="region of interest" description="Disordered" evidence="5">
    <location>
        <begin position="683"/>
        <end position="706"/>
    </location>
</feature>
<dbReference type="InterPro" id="IPR031778">
    <property type="entry name" value="Sortilin_N"/>
</dbReference>
<evidence type="ECO:0000256" key="3">
    <source>
        <dbReference type="ARBA" id="ARBA00023136"/>
    </source>
</evidence>
<dbReference type="PANTHER" id="PTHR12106">
    <property type="entry name" value="SORTILIN RELATED"/>
    <property type="match status" value="1"/>
</dbReference>
<feature type="compositionally biased region" description="Low complexity" evidence="5">
    <location>
        <begin position="513"/>
        <end position="527"/>
    </location>
</feature>
<feature type="signal peptide" evidence="7">
    <location>
        <begin position="1"/>
        <end position="21"/>
    </location>
</feature>
<feature type="region of interest" description="Disordered" evidence="5">
    <location>
        <begin position="488"/>
        <end position="551"/>
    </location>
</feature>
<organism evidence="9 10">
    <name type="scientific">Schistosoma rodhaini</name>
    <dbReference type="NCBI Taxonomy" id="6188"/>
    <lineage>
        <taxon>Eukaryota</taxon>
        <taxon>Metazoa</taxon>
        <taxon>Spiralia</taxon>
        <taxon>Lophotrochozoa</taxon>
        <taxon>Platyhelminthes</taxon>
        <taxon>Trematoda</taxon>
        <taxon>Digenea</taxon>
        <taxon>Strigeidida</taxon>
        <taxon>Schistosomatoidea</taxon>
        <taxon>Schistosomatidae</taxon>
        <taxon>Schistosoma</taxon>
    </lineage>
</organism>
<evidence type="ECO:0000313" key="9">
    <source>
        <dbReference type="Proteomes" id="UP000050792"/>
    </source>
</evidence>
<keyword evidence="2" id="KW-0677">Repeat</keyword>
<evidence type="ECO:0000256" key="6">
    <source>
        <dbReference type="SAM" id="Phobius"/>
    </source>
</evidence>
<feature type="domain" description="VPS10" evidence="8">
    <location>
        <begin position="93"/>
        <end position="992"/>
    </location>
</feature>
<keyword evidence="4" id="KW-0325">Glycoprotein</keyword>
<feature type="compositionally biased region" description="Basic and acidic residues" evidence="5">
    <location>
        <begin position="688"/>
        <end position="698"/>
    </location>
</feature>
<feature type="region of interest" description="Disordered" evidence="5">
    <location>
        <begin position="1257"/>
        <end position="1310"/>
    </location>
</feature>
<dbReference type="SMART" id="SM00602">
    <property type="entry name" value="VPS10"/>
    <property type="match status" value="1"/>
</dbReference>
<dbReference type="Gene3D" id="3.30.60.270">
    <property type="match status" value="1"/>
</dbReference>
<dbReference type="GO" id="GO:0016050">
    <property type="term" value="P:vesicle organization"/>
    <property type="evidence" value="ECO:0007669"/>
    <property type="project" value="TreeGrafter"/>
</dbReference>
<dbReference type="PANTHER" id="PTHR12106:SF23">
    <property type="entry name" value="SORTILIN"/>
    <property type="match status" value="1"/>
</dbReference>
<dbReference type="GO" id="GO:0006897">
    <property type="term" value="P:endocytosis"/>
    <property type="evidence" value="ECO:0007669"/>
    <property type="project" value="TreeGrafter"/>
</dbReference>
<dbReference type="GO" id="GO:0005794">
    <property type="term" value="C:Golgi apparatus"/>
    <property type="evidence" value="ECO:0007669"/>
    <property type="project" value="TreeGrafter"/>
</dbReference>
<reference evidence="10" key="2">
    <citation type="submission" date="2023-11" db="UniProtKB">
        <authorList>
            <consortium name="WormBaseParasite"/>
        </authorList>
    </citation>
    <scope>IDENTIFICATION</scope>
</reference>
<feature type="compositionally biased region" description="Basic and acidic residues" evidence="5">
    <location>
        <begin position="1274"/>
        <end position="1283"/>
    </location>
</feature>
<keyword evidence="9" id="KW-1185">Reference proteome</keyword>
<evidence type="ECO:0000256" key="5">
    <source>
        <dbReference type="SAM" id="MobiDB-lite"/>
    </source>
</evidence>
<dbReference type="WBParaSite" id="SRDH1_58010.12">
    <property type="protein sequence ID" value="SRDH1_58010.12"/>
    <property type="gene ID" value="SRDH1_58010"/>
</dbReference>
<dbReference type="CDD" id="cd15482">
    <property type="entry name" value="Sialidase_non-viral"/>
    <property type="match status" value="1"/>
</dbReference>
<evidence type="ECO:0000259" key="8">
    <source>
        <dbReference type="SMART" id="SM00602"/>
    </source>
</evidence>
<keyword evidence="6" id="KW-0812">Transmembrane</keyword>
<dbReference type="Pfam" id="PF15902">
    <property type="entry name" value="Sortilin-Vps10"/>
    <property type="match status" value="2"/>
</dbReference>
<feature type="transmembrane region" description="Helical" evidence="6">
    <location>
        <begin position="1005"/>
        <end position="1024"/>
    </location>
</feature>
<dbReference type="InterPro" id="IPR031777">
    <property type="entry name" value="Sortilin_C"/>
</dbReference>
<dbReference type="GO" id="GO:0006895">
    <property type="term" value="P:Golgi to endosome transport"/>
    <property type="evidence" value="ECO:0007669"/>
    <property type="project" value="TreeGrafter"/>
</dbReference>
<evidence type="ECO:0000256" key="1">
    <source>
        <dbReference type="ARBA" id="ARBA00004370"/>
    </source>
</evidence>
<dbReference type="InterPro" id="IPR006581">
    <property type="entry name" value="VPS10"/>
</dbReference>
<feature type="compositionally biased region" description="Polar residues" evidence="5">
    <location>
        <begin position="1257"/>
        <end position="1273"/>
    </location>
</feature>
<dbReference type="Proteomes" id="UP000050792">
    <property type="component" value="Unassembled WGS sequence"/>
</dbReference>
<dbReference type="GO" id="GO:0016020">
    <property type="term" value="C:membrane"/>
    <property type="evidence" value="ECO:0007669"/>
    <property type="project" value="UniProtKB-SubCell"/>
</dbReference>
<dbReference type="GO" id="GO:0005829">
    <property type="term" value="C:cytosol"/>
    <property type="evidence" value="ECO:0007669"/>
    <property type="project" value="GOC"/>
</dbReference>
<feature type="region of interest" description="Disordered" evidence="5">
    <location>
        <begin position="446"/>
        <end position="472"/>
    </location>
</feature>
<keyword evidence="3 6" id="KW-0472">Membrane</keyword>
<keyword evidence="6" id="KW-1133">Transmembrane helix</keyword>
<protein>
    <recommendedName>
        <fullName evidence="8">VPS10 domain-containing protein</fullName>
    </recommendedName>
</protein>
<evidence type="ECO:0000256" key="2">
    <source>
        <dbReference type="ARBA" id="ARBA00022737"/>
    </source>
</evidence>
<sequence length="1310" mass="146686">MLFKSNMIILLAVFVLTFTSTSPFGASSSSNVCDSQQKLFDPIIKGGKALEVFYFVNDTKETIQLTWAGENSGVFFVVRVFNDQVLILVTMTEGESGPGLTSDIYRSDNNGKTFTKITQQLGENIYIRRENGLQRHQNQRDSKELFVICYDVENMTRSMIFVTEDGGSTWERSSVPFVLSGQLRFYPRERLSPWVLTLEEKTSILYLSLDNGKTWKNIHDNVVDYFWSVYEMDPGETVYILYHPQSSKNASERHVLAKSSDFGLTWTELLKDVIRVWAPRGVKVDIPRPHDKSSISFDSETEQDYETTKLGHFLYASHFADTKNQTVQLSVSTDGGQTFNKAHLPTIQAERFYSVLEVEDDSAFVHVDAPNDTGYGALFISDISGAIFSESLRHHLYPNHAPVTDFYRVASMRGTYLATRLNPDRTLYTVITHDRGASWHPLGTPINVQDTCQSKPATSTTSSTTTTTTDATAEAIITETTVSGASMSTVKANTNNNNTMDNAGSEDINDVISTSDNSLTSTTNSPSKDPVQTNIESSTPSEIWRPDPNMSDLLSTDPSSVKVCGLQISNQFSIKNRVIASPPLSIAAAPGLILAHGHVATHLKNTPADVFVSSDGGYTWLKALDGPHHYQIANRGGLIVAVPAETLWPDVLRFSTDEGKCWHTIPLRTGQWSINESNRYQVNNNEDDSMKSQTHHDDMLDDSEDSVDKIKSASVKVTDIPSTSEEQRIVFDKNTIPTTTGPSSDAASRTTTTITTITTTVNTSTVNNINNDTNNISLINQLHADSHQQFQTNDDKWSSASSTSSQRTDEIVVFTGLVTEPGGRAMAAAVYGYGTATQRWRVAVVDFRTNGMIKRKCTPDDYETWIPHSSNEGGKDGCLLGVREQFKRLKKDSLCANEYEMETRVQVEFCPCTQSDYECEYGFYRQPGSLNCIRNPYIPPLDPCTLPRKQRQTIHQLGYRLIPGDRCVGGWQPPIWNQTILDLIKSCPYDNADDDNSLITHNSPATIISIILLIFGIIILLILWMKSNHYRMMSTSNYRFDNRHFKVNASNALNRLHDWFIPWKRNPFTGLVNNNNIDGWNNIDPVSSTYNDSRTNLWPPTSTTTSSMHKQIVHSNLFKINCIQPKIFNKQFKTTQMNNNSSNNSNVNDIHHLSDPNKNNHTIIIPKKTISIPTFKGGSGNVLHQYFHRHDTDSTNLLEAEEIPSTSSLLSLSSMNTVTNNSSNSCNPRQSFGDPLTSFAYKNSLTKLSNGSTRVYNKNNECNTSSVTNATRNNNDDYNHSSELHQAMLQQQQQHHNSPFTNHHKDILDQ</sequence>
<evidence type="ECO:0000256" key="4">
    <source>
        <dbReference type="ARBA" id="ARBA00023180"/>
    </source>
</evidence>
<dbReference type="Pfam" id="PF15901">
    <property type="entry name" value="Sortilin_C"/>
    <property type="match status" value="1"/>
</dbReference>
<feature type="compositionally biased region" description="Low complexity" evidence="5">
    <location>
        <begin position="457"/>
        <end position="472"/>
    </location>
</feature>
<feature type="compositionally biased region" description="Polar residues" evidence="5">
    <location>
        <begin position="530"/>
        <end position="541"/>
    </location>
</feature>
<evidence type="ECO:0000313" key="10">
    <source>
        <dbReference type="WBParaSite" id="SRDH1_58010.12"/>
    </source>
</evidence>